<name>A0A0J1HD85_9GAMM</name>
<dbReference type="PANTHER" id="PTHR35894">
    <property type="entry name" value="GENERAL SECRETION PATHWAY PROTEIN A-RELATED"/>
    <property type="match status" value="1"/>
</dbReference>
<dbReference type="EMBL" id="LDOT01000001">
    <property type="protein sequence ID" value="KLV09596.1"/>
    <property type="molecule type" value="Genomic_DNA"/>
</dbReference>
<dbReference type="RefSeq" id="WP_047876883.1">
    <property type="nucleotide sequence ID" value="NZ_LDOT01000001.1"/>
</dbReference>
<dbReference type="SUPFAM" id="SSF52540">
    <property type="entry name" value="P-loop containing nucleoside triphosphate hydrolases"/>
    <property type="match status" value="1"/>
</dbReference>
<accession>A0A0J1HD85</accession>
<dbReference type="InterPro" id="IPR027417">
    <property type="entry name" value="P-loop_NTPase"/>
</dbReference>
<dbReference type="InterPro" id="IPR049945">
    <property type="entry name" value="AAA_22"/>
</dbReference>
<comment type="caution">
    <text evidence="2">The sequence shown here is derived from an EMBL/GenBank/DDBJ whole genome shotgun (WGS) entry which is preliminary data.</text>
</comment>
<dbReference type="STRING" id="1195763.ABT56_00480"/>
<dbReference type="OrthoDB" id="9797061at2"/>
<dbReference type="GO" id="GO:0016887">
    <property type="term" value="F:ATP hydrolysis activity"/>
    <property type="evidence" value="ECO:0007669"/>
    <property type="project" value="InterPro"/>
</dbReference>
<dbReference type="InterPro" id="IPR052026">
    <property type="entry name" value="ExeA_AAA_ATPase_DNA-bind"/>
</dbReference>
<sequence>MKPVIAPVKNVSATQIAFSTLFQRALGVPGMALIHGPSGFGKTTTTTYLYNQVNGIYVSARAHDTTSSITSRIVEELGAQPKYRISKNVDYIIEQMSMYERPLFIDEADYLMNDTRMLDTIRDLYDGTETPVILIGMDQIARRISAHKQFYNRISEWVEFKPADLEDVQIMADYLLEDSIKVEPELLDHLRQSTNGEMRRITIGLTKIEALAFANELDLITLDDWGDQPFHGLRSLA</sequence>
<dbReference type="Proteomes" id="UP000036097">
    <property type="component" value="Unassembled WGS sequence"/>
</dbReference>
<evidence type="ECO:0000259" key="1">
    <source>
        <dbReference type="Pfam" id="PF13401"/>
    </source>
</evidence>
<dbReference type="AlphaFoldDB" id="A0A0J1HD85"/>
<proteinExistence type="predicted"/>
<reference evidence="2 3" key="1">
    <citation type="submission" date="2015-05" db="EMBL/GenBank/DDBJ databases">
        <title>Photobacterium galathea sp. nov.</title>
        <authorList>
            <person name="Machado H."/>
            <person name="Gram L."/>
        </authorList>
    </citation>
    <scope>NUCLEOTIDE SEQUENCE [LARGE SCALE GENOMIC DNA]</scope>
    <source>
        <strain evidence="2 3">CGMCC 1.12159</strain>
    </source>
</reference>
<keyword evidence="3" id="KW-1185">Reference proteome</keyword>
<feature type="domain" description="ORC1/DEAH AAA+ ATPase" evidence="1">
    <location>
        <begin position="30"/>
        <end position="143"/>
    </location>
</feature>
<dbReference type="PATRIC" id="fig|1195763.3.peg.102"/>
<dbReference type="Gene3D" id="3.40.50.300">
    <property type="entry name" value="P-loop containing nucleotide triphosphate hydrolases"/>
    <property type="match status" value="1"/>
</dbReference>
<organism evidence="2 3">
    <name type="scientific">Photobacterium aquae</name>
    <dbReference type="NCBI Taxonomy" id="1195763"/>
    <lineage>
        <taxon>Bacteria</taxon>
        <taxon>Pseudomonadati</taxon>
        <taxon>Pseudomonadota</taxon>
        <taxon>Gammaproteobacteria</taxon>
        <taxon>Vibrionales</taxon>
        <taxon>Vibrionaceae</taxon>
        <taxon>Photobacterium</taxon>
    </lineage>
</organism>
<dbReference type="Pfam" id="PF13401">
    <property type="entry name" value="AAA_22"/>
    <property type="match status" value="1"/>
</dbReference>
<gene>
    <name evidence="2" type="ORF">ABT56_00480</name>
</gene>
<evidence type="ECO:0000313" key="2">
    <source>
        <dbReference type="EMBL" id="KLV09596.1"/>
    </source>
</evidence>
<evidence type="ECO:0000313" key="3">
    <source>
        <dbReference type="Proteomes" id="UP000036097"/>
    </source>
</evidence>
<protein>
    <submittedName>
        <fullName evidence="2">DNA transposition protein</fullName>
    </submittedName>
</protein>
<dbReference type="PANTHER" id="PTHR35894:SF5">
    <property type="entry name" value="MU-LIKE PROPHAGE FLUMU DNA TRANSPOSITION PROTEIN B"/>
    <property type="match status" value="1"/>
</dbReference>